<gene>
    <name evidence="1" type="ORF">FHS40_009118</name>
</gene>
<proteinExistence type="predicted"/>
<dbReference type="AlphaFoldDB" id="A0A7W8B7I4"/>
<sequence>MEWGTLLSTLTGGGIATASASLLDHRRWKRESGDQRIQSRRTLYVTYLTALAAARNACRVAVRDSSVDLSQHRPVLWETLEVCTGLRYEVSISAPMFVVRPSDDSFELLRDICEVVTDGHGYSSDEYINARLRYDKAHQALRDAMRRDLGNDTH</sequence>
<organism evidence="1 2">
    <name type="scientific">Streptomyces spectabilis</name>
    <dbReference type="NCBI Taxonomy" id="68270"/>
    <lineage>
        <taxon>Bacteria</taxon>
        <taxon>Bacillati</taxon>
        <taxon>Actinomycetota</taxon>
        <taxon>Actinomycetes</taxon>
        <taxon>Kitasatosporales</taxon>
        <taxon>Streptomycetaceae</taxon>
        <taxon>Streptomyces</taxon>
    </lineage>
</organism>
<evidence type="ECO:0000313" key="2">
    <source>
        <dbReference type="Proteomes" id="UP000549009"/>
    </source>
</evidence>
<reference evidence="1 2" key="1">
    <citation type="submission" date="2020-08" db="EMBL/GenBank/DDBJ databases">
        <title>Genomic Encyclopedia of Type Strains, Phase III (KMG-III): the genomes of soil and plant-associated and newly described type strains.</title>
        <authorList>
            <person name="Whitman W."/>
        </authorList>
    </citation>
    <scope>NUCLEOTIDE SEQUENCE [LARGE SCALE GENOMIC DNA]</scope>
    <source>
        <strain evidence="1 2">CECT 3146</strain>
    </source>
</reference>
<name>A0A7W8B7I4_STRST</name>
<accession>A0A7W8B7I4</accession>
<dbReference type="Proteomes" id="UP000549009">
    <property type="component" value="Unassembled WGS sequence"/>
</dbReference>
<protein>
    <submittedName>
        <fullName evidence="1">Uncharacterized protein</fullName>
    </submittedName>
</protein>
<evidence type="ECO:0000313" key="1">
    <source>
        <dbReference type="EMBL" id="MBB5109988.1"/>
    </source>
</evidence>
<keyword evidence="2" id="KW-1185">Reference proteome</keyword>
<comment type="caution">
    <text evidence="1">The sequence shown here is derived from an EMBL/GenBank/DDBJ whole genome shotgun (WGS) entry which is preliminary data.</text>
</comment>
<dbReference type="EMBL" id="JACHJD010000053">
    <property type="protein sequence ID" value="MBB5109988.1"/>
    <property type="molecule type" value="Genomic_DNA"/>
</dbReference>